<dbReference type="InterPro" id="IPR007274">
    <property type="entry name" value="Cop_transporter"/>
</dbReference>
<dbReference type="OMA" id="GPFMWMW"/>
<dbReference type="Pfam" id="PF04145">
    <property type="entry name" value="Ctr"/>
    <property type="match status" value="2"/>
</dbReference>
<keyword evidence="4" id="KW-0187">Copper transport</keyword>
<keyword evidence="4" id="KW-0813">Transport</keyword>
<sequence length="118" mass="13801">MWSWFHFTVNDILLFQSWKIDTTWKMIISCTGIYLLGILLEAIKLVRKKFDSKSSTKSSLTTNDTTFMKIAYRQMFQIGLFMIQLIINYLLMLIFMSYSIWFGTAVIFGITTGSYVFA</sequence>
<dbReference type="GO" id="GO:0016020">
    <property type="term" value="C:membrane"/>
    <property type="evidence" value="ECO:0007669"/>
    <property type="project" value="UniProtKB-SubCell"/>
</dbReference>
<feature type="transmembrane region" description="Helical" evidence="4">
    <location>
        <begin position="100"/>
        <end position="117"/>
    </location>
</feature>
<evidence type="ECO:0000256" key="2">
    <source>
        <dbReference type="ARBA" id="ARBA00022989"/>
    </source>
</evidence>
<evidence type="ECO:0000256" key="1">
    <source>
        <dbReference type="ARBA" id="ARBA00022692"/>
    </source>
</evidence>
<dbReference type="EnsemblMetazoa" id="OVOC220.1">
    <property type="protein sequence ID" value="OVOC220.1"/>
    <property type="gene ID" value="WBGene00237029"/>
</dbReference>
<reference evidence="5" key="2">
    <citation type="submission" date="2022-06" db="UniProtKB">
        <authorList>
            <consortium name="EnsemblMetazoa"/>
        </authorList>
    </citation>
    <scope>IDENTIFICATION</scope>
</reference>
<dbReference type="GO" id="GO:0005375">
    <property type="term" value="F:copper ion transmembrane transporter activity"/>
    <property type="evidence" value="ECO:0007669"/>
    <property type="project" value="UniProtKB-UniRule"/>
</dbReference>
<protein>
    <recommendedName>
        <fullName evidence="4">Copper transport protein</fullName>
    </recommendedName>
</protein>
<dbReference type="AlphaFoldDB" id="A0A8R1XRQ8"/>
<reference evidence="6" key="1">
    <citation type="submission" date="2013-10" db="EMBL/GenBank/DDBJ databases">
        <title>Genome sequencing of Onchocerca volvulus.</title>
        <authorList>
            <person name="Cotton J."/>
            <person name="Tsai J."/>
            <person name="Stanley E."/>
            <person name="Tracey A."/>
            <person name="Holroyd N."/>
            <person name="Lustigman S."/>
            <person name="Berriman M."/>
        </authorList>
    </citation>
    <scope>NUCLEOTIDE SEQUENCE</scope>
</reference>
<keyword evidence="1 4" id="KW-0812">Transmembrane</keyword>
<keyword evidence="3 4" id="KW-0472">Membrane</keyword>
<comment type="subcellular location">
    <subcellularLocation>
        <location evidence="4">Membrane</location>
        <topology evidence="4">Multi-pass membrane protein</topology>
    </subcellularLocation>
</comment>
<dbReference type="PANTHER" id="PTHR12483">
    <property type="entry name" value="SOLUTE CARRIER FAMILY 31 COPPER TRANSPORTERS"/>
    <property type="match status" value="1"/>
</dbReference>
<keyword evidence="4" id="KW-0406">Ion transport</keyword>
<accession>A0A8R1XRQ8</accession>
<feature type="transmembrane region" description="Helical" evidence="4">
    <location>
        <begin position="75"/>
        <end position="94"/>
    </location>
</feature>
<feature type="transmembrane region" description="Helical" evidence="4">
    <location>
        <begin position="23"/>
        <end position="43"/>
    </location>
</feature>
<evidence type="ECO:0000256" key="4">
    <source>
        <dbReference type="RuleBase" id="RU367022"/>
    </source>
</evidence>
<name>A0A8R1XRQ8_ONCVO</name>
<dbReference type="Proteomes" id="UP000024404">
    <property type="component" value="Unassembled WGS sequence"/>
</dbReference>
<evidence type="ECO:0000256" key="3">
    <source>
        <dbReference type="ARBA" id="ARBA00023136"/>
    </source>
</evidence>
<comment type="similarity">
    <text evidence="4">Belongs to the copper transporter (Ctr) (TC 1.A.56) family. SLC31A subfamily.</text>
</comment>
<evidence type="ECO:0000313" key="6">
    <source>
        <dbReference type="Proteomes" id="UP000024404"/>
    </source>
</evidence>
<proteinExistence type="inferred from homology"/>
<keyword evidence="2 4" id="KW-1133">Transmembrane helix</keyword>
<organism evidence="5 6">
    <name type="scientific">Onchocerca volvulus</name>
    <dbReference type="NCBI Taxonomy" id="6282"/>
    <lineage>
        <taxon>Eukaryota</taxon>
        <taxon>Metazoa</taxon>
        <taxon>Ecdysozoa</taxon>
        <taxon>Nematoda</taxon>
        <taxon>Chromadorea</taxon>
        <taxon>Rhabditida</taxon>
        <taxon>Spirurina</taxon>
        <taxon>Spiruromorpha</taxon>
        <taxon>Filarioidea</taxon>
        <taxon>Onchocercidae</taxon>
        <taxon>Onchocerca</taxon>
    </lineage>
</organism>
<evidence type="ECO:0000313" key="5">
    <source>
        <dbReference type="EnsemblMetazoa" id="OVOC220.1"/>
    </source>
</evidence>
<keyword evidence="4" id="KW-0186">Copper</keyword>
<dbReference type="PANTHER" id="PTHR12483:SF115">
    <property type="entry name" value="COPPER TRANSPORT PROTEIN"/>
    <property type="match status" value="1"/>
</dbReference>
<dbReference type="EMBL" id="CMVM020000020">
    <property type="status" value="NOT_ANNOTATED_CDS"/>
    <property type="molecule type" value="Genomic_DNA"/>
</dbReference>
<keyword evidence="6" id="KW-1185">Reference proteome</keyword>